<reference evidence="5 6" key="1">
    <citation type="submission" date="2017-05" db="EMBL/GenBank/DDBJ databases">
        <title>Complete and WGS of Bordetella genogroups.</title>
        <authorList>
            <person name="Spilker T."/>
            <person name="LiPuma J."/>
        </authorList>
    </citation>
    <scope>NUCLEOTIDE SEQUENCE [LARGE SCALE GENOMIC DNA]</scope>
    <source>
        <strain evidence="5 6">AU7206</strain>
    </source>
</reference>
<dbReference type="PROSITE" id="PS50887">
    <property type="entry name" value="GGDEF"/>
    <property type="match status" value="1"/>
</dbReference>
<comment type="catalytic activity">
    <reaction evidence="2">
        <text>2 GTP = 3',3'-c-di-GMP + 2 diphosphate</text>
        <dbReference type="Rhea" id="RHEA:24898"/>
        <dbReference type="ChEBI" id="CHEBI:33019"/>
        <dbReference type="ChEBI" id="CHEBI:37565"/>
        <dbReference type="ChEBI" id="CHEBI:58805"/>
        <dbReference type="EC" id="2.7.7.65"/>
    </reaction>
</comment>
<dbReference type="SUPFAM" id="SSF55073">
    <property type="entry name" value="Nucleotide cyclase"/>
    <property type="match status" value="1"/>
</dbReference>
<feature type="transmembrane region" description="Helical" evidence="3">
    <location>
        <begin position="309"/>
        <end position="331"/>
    </location>
</feature>
<dbReference type="Gene3D" id="3.30.70.270">
    <property type="match status" value="1"/>
</dbReference>
<protein>
    <recommendedName>
        <fullName evidence="1">diguanylate cyclase</fullName>
        <ecNumber evidence="1">2.7.7.65</ecNumber>
    </recommendedName>
</protein>
<dbReference type="CDD" id="cd12915">
    <property type="entry name" value="PDC2_DGC_like"/>
    <property type="match status" value="1"/>
</dbReference>
<keyword evidence="3" id="KW-0472">Membrane</keyword>
<dbReference type="KEGG" id="bgm:CAL15_09515"/>
<dbReference type="CDD" id="cd01949">
    <property type="entry name" value="GGDEF"/>
    <property type="match status" value="1"/>
</dbReference>
<dbReference type="Proteomes" id="UP000194161">
    <property type="component" value="Chromosome"/>
</dbReference>
<dbReference type="Pfam" id="PF00990">
    <property type="entry name" value="GGDEF"/>
    <property type="match status" value="1"/>
</dbReference>
<dbReference type="GO" id="GO:1902201">
    <property type="term" value="P:negative regulation of bacterial-type flagellum-dependent cell motility"/>
    <property type="evidence" value="ECO:0007669"/>
    <property type="project" value="TreeGrafter"/>
</dbReference>
<dbReference type="GO" id="GO:0005886">
    <property type="term" value="C:plasma membrane"/>
    <property type="evidence" value="ECO:0007669"/>
    <property type="project" value="TreeGrafter"/>
</dbReference>
<keyword evidence="3" id="KW-0812">Transmembrane</keyword>
<dbReference type="SMART" id="SM00267">
    <property type="entry name" value="GGDEF"/>
    <property type="match status" value="1"/>
</dbReference>
<keyword evidence="3" id="KW-1133">Transmembrane helix</keyword>
<dbReference type="CDD" id="cd12914">
    <property type="entry name" value="PDC1_DGC_like"/>
    <property type="match status" value="1"/>
</dbReference>
<dbReference type="EC" id="2.7.7.65" evidence="1"/>
<evidence type="ECO:0000259" key="4">
    <source>
        <dbReference type="PROSITE" id="PS50887"/>
    </source>
</evidence>
<dbReference type="AlphaFoldDB" id="A0A1W6ZCM3"/>
<dbReference type="Pfam" id="PF22588">
    <property type="entry name" value="dCache_1_like"/>
    <property type="match status" value="1"/>
</dbReference>
<dbReference type="InterPro" id="IPR043128">
    <property type="entry name" value="Rev_trsase/Diguanyl_cyclase"/>
</dbReference>
<dbReference type="InterPro" id="IPR029787">
    <property type="entry name" value="Nucleotide_cyclase"/>
</dbReference>
<dbReference type="EMBL" id="CP021111">
    <property type="protein sequence ID" value="ARP94604.1"/>
    <property type="molecule type" value="Genomic_DNA"/>
</dbReference>
<feature type="domain" description="GGDEF" evidence="4">
    <location>
        <begin position="377"/>
        <end position="513"/>
    </location>
</feature>
<dbReference type="InterPro" id="IPR050469">
    <property type="entry name" value="Diguanylate_Cyclase"/>
</dbReference>
<accession>A0A1W6ZCM3</accession>
<organism evidence="5 6">
    <name type="scientific">Bordetella genomosp. 13</name>
    <dbReference type="NCBI Taxonomy" id="463040"/>
    <lineage>
        <taxon>Bacteria</taxon>
        <taxon>Pseudomonadati</taxon>
        <taxon>Pseudomonadota</taxon>
        <taxon>Betaproteobacteria</taxon>
        <taxon>Burkholderiales</taxon>
        <taxon>Alcaligenaceae</taxon>
        <taxon>Bordetella</taxon>
    </lineage>
</organism>
<proteinExistence type="predicted"/>
<sequence length="526" mass="56590">MPHPGLPARRRTRKLLAMFAGRAAQVIGRHPYAAGFAGTMVAFAMSCLIGAMVYLGRNDALGRARDTAGSLVSIMSGDLERNIEIYNLSLQGVVAGAQRSGVWELPADLRQNLLFDRFTTATYVNGAYVVDANGAIVASQNYLIDRTVRVSDRDYFLVHQRSPSVGLYVSHPYRSHLHDGLYSVALTRRIDAPDGSFDGIAMMEIPVAVFQRLVDRVNTGPAGSAFIALADGTWLARKPHISGGIGSRRAQLPAFASMAMEEPGFYVARSRVDGVQRIFTFARVAGSPLIVVVAPAVDDVLADWRRRGMMVGALALVLAGVFILLSWLLAFTLRDKVRAQIELQRLAVTDSLTGLDNRRALDGRLAQEWARARRGGGEIAALFVDVDFFKPFNDTYGHALGDEVLALIANCIGLAARRPADVVARYGGEEFAVVLPELDAEQAVTVAERVRRKVQALGVTHAASPYGVVTVSIGVASCRPVQGGTAGDLLRAADVQLYAAKGAGRNCVRSAGMLRDGAVNPSYKPE</sequence>
<evidence type="ECO:0000256" key="2">
    <source>
        <dbReference type="ARBA" id="ARBA00034247"/>
    </source>
</evidence>
<gene>
    <name evidence="5" type="ORF">CAL15_09515</name>
</gene>
<feature type="transmembrane region" description="Helical" evidence="3">
    <location>
        <begin position="34"/>
        <end position="55"/>
    </location>
</feature>
<evidence type="ECO:0000313" key="5">
    <source>
        <dbReference type="EMBL" id="ARP94604.1"/>
    </source>
</evidence>
<dbReference type="STRING" id="463040.CAL15_09515"/>
<dbReference type="GO" id="GO:0043709">
    <property type="term" value="P:cell adhesion involved in single-species biofilm formation"/>
    <property type="evidence" value="ECO:0007669"/>
    <property type="project" value="TreeGrafter"/>
</dbReference>
<dbReference type="NCBIfam" id="TIGR00254">
    <property type="entry name" value="GGDEF"/>
    <property type="match status" value="1"/>
</dbReference>
<dbReference type="GO" id="GO:0052621">
    <property type="term" value="F:diguanylate cyclase activity"/>
    <property type="evidence" value="ECO:0007669"/>
    <property type="project" value="UniProtKB-EC"/>
</dbReference>
<evidence type="ECO:0000256" key="1">
    <source>
        <dbReference type="ARBA" id="ARBA00012528"/>
    </source>
</evidence>
<dbReference type="InterPro" id="IPR054327">
    <property type="entry name" value="His-kinase-like_sensor"/>
</dbReference>
<dbReference type="InterPro" id="IPR000160">
    <property type="entry name" value="GGDEF_dom"/>
</dbReference>
<keyword evidence="6" id="KW-1185">Reference proteome</keyword>
<evidence type="ECO:0000313" key="6">
    <source>
        <dbReference type="Proteomes" id="UP000194161"/>
    </source>
</evidence>
<dbReference type="Gene3D" id="3.30.450.20">
    <property type="entry name" value="PAS domain"/>
    <property type="match status" value="2"/>
</dbReference>
<dbReference type="PANTHER" id="PTHR45138">
    <property type="entry name" value="REGULATORY COMPONENTS OF SENSORY TRANSDUCTION SYSTEM"/>
    <property type="match status" value="1"/>
</dbReference>
<name>A0A1W6ZCM3_9BORD</name>
<evidence type="ECO:0000256" key="3">
    <source>
        <dbReference type="SAM" id="Phobius"/>
    </source>
</evidence>
<dbReference type="RefSeq" id="WP_232468168.1">
    <property type="nucleotide sequence ID" value="NZ_CP021111.1"/>
</dbReference>
<dbReference type="PANTHER" id="PTHR45138:SF9">
    <property type="entry name" value="DIGUANYLATE CYCLASE DGCM-RELATED"/>
    <property type="match status" value="1"/>
</dbReference>
<dbReference type="FunFam" id="3.30.70.270:FF:000001">
    <property type="entry name" value="Diguanylate cyclase domain protein"/>
    <property type="match status" value="1"/>
</dbReference>